<dbReference type="GO" id="GO:0032259">
    <property type="term" value="P:methylation"/>
    <property type="evidence" value="ECO:0007669"/>
    <property type="project" value="UniProtKB-KW"/>
</dbReference>
<protein>
    <submittedName>
        <fullName evidence="2">Class I SAM-dependent methyltransferase</fullName>
    </submittedName>
</protein>
<proteinExistence type="predicted"/>
<dbReference type="OrthoDB" id="9795864at2"/>
<evidence type="ECO:0000313" key="2">
    <source>
        <dbReference type="EMBL" id="TYA11561.1"/>
    </source>
</evidence>
<dbReference type="PANTHER" id="PTHR43460">
    <property type="entry name" value="METHYLTRANSFERASE"/>
    <property type="match status" value="1"/>
</dbReference>
<accession>A0A5D0CNT1</accession>
<dbReference type="Gene3D" id="3.40.50.150">
    <property type="entry name" value="Vaccinia Virus protein VP39"/>
    <property type="match status" value="1"/>
</dbReference>
<dbReference type="SUPFAM" id="SSF53335">
    <property type="entry name" value="S-adenosyl-L-methionine-dependent methyltransferases"/>
    <property type="match status" value="1"/>
</dbReference>
<keyword evidence="2" id="KW-0808">Transferase</keyword>
<dbReference type="EMBL" id="VSDO01000004">
    <property type="protein sequence ID" value="TYA11561.1"/>
    <property type="molecule type" value="Genomic_DNA"/>
</dbReference>
<sequence length="257" mass="29536">MKEALSLEKLKSSWRLEEEKGVEGWDFSGLDGRMVEEPLPWDYKQAVLALIQEETVMLDMGTGGGEFLLSLNPLQGRTYVTEAYLPNFELCRKKLPQYGIDVRLVHDDNDLPFEDGMFDLIINRHESFSAGEVLRLLKPGGVFVTQQVGGQNNRELSRFLLGDDRMVTDAAFDLQRTAELLEDAGFIVTERREYYPELRFHDIGALVRFAKIIEWEFPDFSVDCCFEPLCRLQEQLAEQGYVASREHRFFISAHKGV</sequence>
<evidence type="ECO:0000313" key="3">
    <source>
        <dbReference type="Proteomes" id="UP000325218"/>
    </source>
</evidence>
<dbReference type="Pfam" id="PF08241">
    <property type="entry name" value="Methyltransf_11"/>
    <property type="match status" value="1"/>
</dbReference>
<dbReference type="AlphaFoldDB" id="A0A5D0CNT1"/>
<feature type="domain" description="Methyltransferase type 11" evidence="1">
    <location>
        <begin position="58"/>
        <end position="144"/>
    </location>
</feature>
<gene>
    <name evidence="2" type="ORF">FRY98_20740</name>
</gene>
<evidence type="ECO:0000259" key="1">
    <source>
        <dbReference type="Pfam" id="PF08241"/>
    </source>
</evidence>
<dbReference type="GO" id="GO:0008757">
    <property type="term" value="F:S-adenosylmethionine-dependent methyltransferase activity"/>
    <property type="evidence" value="ECO:0007669"/>
    <property type="project" value="InterPro"/>
</dbReference>
<dbReference type="Proteomes" id="UP000325218">
    <property type="component" value="Unassembled WGS sequence"/>
</dbReference>
<dbReference type="InterPro" id="IPR013216">
    <property type="entry name" value="Methyltransf_11"/>
</dbReference>
<dbReference type="InterPro" id="IPR052939">
    <property type="entry name" value="23S_rRNA_MeTrnsfrase_RlmA"/>
</dbReference>
<reference evidence="2 3" key="1">
    <citation type="submission" date="2019-08" db="EMBL/GenBank/DDBJ databases">
        <title>Genome sequencing of Paenibacillus faecis DSM 23593(T).</title>
        <authorList>
            <person name="Kook J.-K."/>
            <person name="Park S.-N."/>
            <person name="Lim Y.K."/>
        </authorList>
    </citation>
    <scope>NUCLEOTIDE SEQUENCE [LARGE SCALE GENOMIC DNA]</scope>
    <source>
        <strain evidence="2 3">DSM 23593</strain>
    </source>
</reference>
<keyword evidence="3" id="KW-1185">Reference proteome</keyword>
<name>A0A5D0CNT1_9BACL</name>
<organism evidence="2 3">
    <name type="scientific">Paenibacillus faecis</name>
    <dbReference type="NCBI Taxonomy" id="862114"/>
    <lineage>
        <taxon>Bacteria</taxon>
        <taxon>Bacillati</taxon>
        <taxon>Bacillota</taxon>
        <taxon>Bacilli</taxon>
        <taxon>Bacillales</taxon>
        <taxon>Paenibacillaceae</taxon>
        <taxon>Paenibacillus</taxon>
    </lineage>
</organism>
<dbReference type="CDD" id="cd02440">
    <property type="entry name" value="AdoMet_MTases"/>
    <property type="match status" value="1"/>
</dbReference>
<dbReference type="InterPro" id="IPR029063">
    <property type="entry name" value="SAM-dependent_MTases_sf"/>
</dbReference>
<comment type="caution">
    <text evidence="2">The sequence shown here is derived from an EMBL/GenBank/DDBJ whole genome shotgun (WGS) entry which is preliminary data.</text>
</comment>
<keyword evidence="2" id="KW-0489">Methyltransferase</keyword>
<dbReference type="PANTHER" id="PTHR43460:SF1">
    <property type="entry name" value="METHYLTRANSFERASE TYPE 11 DOMAIN-CONTAINING PROTEIN"/>
    <property type="match status" value="1"/>
</dbReference>